<dbReference type="InterPro" id="IPR024320">
    <property type="entry name" value="LPG_synthase_C"/>
</dbReference>
<feature type="transmembrane region" description="Helical" evidence="7">
    <location>
        <begin position="147"/>
        <end position="172"/>
    </location>
</feature>
<feature type="transmembrane region" description="Helical" evidence="7">
    <location>
        <begin position="67"/>
        <end position="88"/>
    </location>
</feature>
<evidence type="ECO:0000259" key="8">
    <source>
        <dbReference type="Pfam" id="PF09924"/>
    </source>
</evidence>
<feature type="transmembrane region" description="Helical" evidence="7">
    <location>
        <begin position="502"/>
        <end position="522"/>
    </location>
</feature>
<evidence type="ECO:0000256" key="2">
    <source>
        <dbReference type="ARBA" id="ARBA00022475"/>
    </source>
</evidence>
<dbReference type="PANTHER" id="PTHR34697:SF2">
    <property type="entry name" value="PHOSPHATIDYLGLYCEROL LYSYLTRANSFERASE"/>
    <property type="match status" value="1"/>
</dbReference>
<evidence type="ECO:0000256" key="5">
    <source>
        <dbReference type="ARBA" id="ARBA00023136"/>
    </source>
</evidence>
<keyword evidence="10" id="KW-1185">Reference proteome</keyword>
<evidence type="ECO:0000256" key="7">
    <source>
        <dbReference type="SAM" id="Phobius"/>
    </source>
</evidence>
<dbReference type="PANTHER" id="PTHR34697">
    <property type="entry name" value="PHOSPHATIDYLGLYCEROL LYSYLTRANSFERASE"/>
    <property type="match status" value="1"/>
</dbReference>
<evidence type="ECO:0000256" key="1">
    <source>
        <dbReference type="ARBA" id="ARBA00004651"/>
    </source>
</evidence>
<feature type="transmembrane region" description="Helical" evidence="7">
    <location>
        <begin position="364"/>
        <end position="383"/>
    </location>
</feature>
<dbReference type="RefSeq" id="WP_125963514.1">
    <property type="nucleotide sequence ID" value="NZ_QXGM01000002.1"/>
</dbReference>
<feature type="compositionally biased region" description="Polar residues" evidence="6">
    <location>
        <begin position="1"/>
        <end position="11"/>
    </location>
</feature>
<accession>A0A430FPQ0</accession>
<feature type="transmembrane region" description="Helical" evidence="7">
    <location>
        <begin position="432"/>
        <end position="455"/>
    </location>
</feature>
<keyword evidence="4 7" id="KW-1133">Transmembrane helix</keyword>
<dbReference type="AlphaFoldDB" id="A0A430FPQ0"/>
<keyword evidence="3 7" id="KW-0812">Transmembrane</keyword>
<name>A0A430FPQ0_9BIFI</name>
<reference evidence="9 10" key="1">
    <citation type="submission" date="2018-09" db="EMBL/GenBank/DDBJ databases">
        <title>Characterization of the phylogenetic diversity of five novel species belonging to the genus Bifidobacterium.</title>
        <authorList>
            <person name="Lugli G.A."/>
            <person name="Duranti S."/>
            <person name="Milani C."/>
        </authorList>
    </citation>
    <scope>NUCLEOTIDE SEQUENCE [LARGE SCALE GENOMIC DNA]</scope>
    <source>
        <strain evidence="9 10">2036B</strain>
    </source>
</reference>
<feature type="transmembrane region" description="Helical" evidence="7">
    <location>
        <begin position="108"/>
        <end position="135"/>
    </location>
</feature>
<dbReference type="InterPro" id="IPR051211">
    <property type="entry name" value="PG_lysyltransferase"/>
</dbReference>
<dbReference type="Proteomes" id="UP000287609">
    <property type="component" value="Unassembled WGS sequence"/>
</dbReference>
<dbReference type="OrthoDB" id="594838at2"/>
<proteinExistence type="predicted"/>
<evidence type="ECO:0000313" key="10">
    <source>
        <dbReference type="Proteomes" id="UP000287609"/>
    </source>
</evidence>
<evidence type="ECO:0000256" key="6">
    <source>
        <dbReference type="SAM" id="MobiDB-lite"/>
    </source>
</evidence>
<keyword evidence="5 7" id="KW-0472">Membrane</keyword>
<comment type="subcellular location">
    <subcellularLocation>
        <location evidence="1">Cell membrane</location>
        <topology evidence="1">Multi-pass membrane protein</topology>
    </subcellularLocation>
</comment>
<dbReference type="GO" id="GO:0055091">
    <property type="term" value="P:phospholipid homeostasis"/>
    <property type="evidence" value="ECO:0007669"/>
    <property type="project" value="TreeGrafter"/>
</dbReference>
<feature type="transmembrane region" description="Helical" evidence="7">
    <location>
        <begin position="233"/>
        <end position="250"/>
    </location>
</feature>
<feature type="region of interest" description="Disordered" evidence="6">
    <location>
        <begin position="1"/>
        <end position="46"/>
    </location>
</feature>
<feature type="transmembrane region" description="Helical" evidence="7">
    <location>
        <begin position="398"/>
        <end position="420"/>
    </location>
</feature>
<dbReference type="GO" id="GO:0004812">
    <property type="term" value="F:aminoacyl-tRNA ligase activity"/>
    <property type="evidence" value="ECO:0007669"/>
    <property type="project" value="UniProtKB-KW"/>
</dbReference>
<dbReference type="EMBL" id="QXGM01000002">
    <property type="protein sequence ID" value="RSX54817.1"/>
    <property type="molecule type" value="Genomic_DNA"/>
</dbReference>
<keyword evidence="9" id="KW-0030">Aminoacyl-tRNA synthetase</keyword>
<gene>
    <name evidence="9" type="ORF">D2E26_0871</name>
</gene>
<protein>
    <submittedName>
        <fullName evidence="9">Lysyl-tRNA synthetase</fullName>
    </submittedName>
</protein>
<sequence>MTDSGQETNTKTQDDSPAIVPETMPQSAHDKQRKRSEKRVAQNAKRRSPASLQLLADLRQWSHEQAFALWTTAGFLCINIIWLASYVMHRKPLPLLRLSTDLTDFNVLHLLPSLILTRSMFSMIIYALLMLLVLCIAEPLLGRARTIIVALVSTIVGSIFGLTLCGLVSLMLGDAANVEHIRFSLNPIVLVIGTLMAASAYAGQLWRRRIRIIGYAAILVVLLYGGNPGNYCTLLAAIIGQILGRVSAGAPKEHNQWHWQHSSSYEVRRIFCAIGVVLSLGPIVALTTHSHAGPLTAMPLLMNQDDPNEDLLRKCLDGTQVKGCMTQFEIIRSSMPGNVLRSVLPLVVLLILSWGLLKGRRAAAWFAVALNGFASIATLYYYLLAPFSMGASTIHMTAVAWNNCIVNTLVPLAFAVALILEMRHFNIHTDRASLRWGALTVVTTFVVCSAVYLAYGLLFPQTFYPRPTFGMLVAELPGRFVPLGFLTHTRMAFIPVSGVASFVYQIVGVAFWIVLVIAAARWMRSATQSDKKTRDLAESLVQRGGESMSFMATWTGNEYWLSASRRSAVAYQHLNGIALTCTGPFGDPEEWMADLDEFSRASSEQSWTPVFYSVHQEARDHLAAQGWHSLKVAEEMVIDPKTWKTTGKKWQDIRTAINKAKRQGIVDELTTWEECSADVQEQIVEISEQWSSGKELPEMKFTLGGVEELKDPRVAILYCIDPDGVVQGVTSWLPTYRDGRVIGWTLDFMRHRTDSPNGIMELLIARMAQRMHDWDEQNPDEAIEFVSLSGAPLTGLDTPADATSDDDSNINGTTMLQHSLGLVANMLEPAYGFRSLYNFKKKFQPTSHPVYLCYADSAALPNIGIAILRAYLPGLKASQIPSMLASLK</sequence>
<feature type="domain" description="Phosphatidylglycerol lysyltransferase C-terminal" evidence="8">
    <location>
        <begin position="541"/>
        <end position="854"/>
    </location>
</feature>
<feature type="transmembrane region" description="Helical" evidence="7">
    <location>
        <begin position="339"/>
        <end position="357"/>
    </location>
</feature>
<evidence type="ECO:0000256" key="3">
    <source>
        <dbReference type="ARBA" id="ARBA00022692"/>
    </source>
</evidence>
<keyword evidence="2" id="KW-1003">Cell membrane</keyword>
<organism evidence="9 10">
    <name type="scientific">Bifidobacterium dolichotidis</name>
    <dbReference type="NCBI Taxonomy" id="2306976"/>
    <lineage>
        <taxon>Bacteria</taxon>
        <taxon>Bacillati</taxon>
        <taxon>Actinomycetota</taxon>
        <taxon>Actinomycetes</taxon>
        <taxon>Bifidobacteriales</taxon>
        <taxon>Bifidobacteriaceae</taxon>
        <taxon>Bifidobacterium</taxon>
    </lineage>
</organism>
<feature type="transmembrane region" description="Helical" evidence="7">
    <location>
        <begin position="184"/>
        <end position="203"/>
    </location>
</feature>
<feature type="transmembrane region" description="Helical" evidence="7">
    <location>
        <begin position="210"/>
        <end position="227"/>
    </location>
</feature>
<dbReference type="GO" id="GO:0016755">
    <property type="term" value="F:aminoacyltransferase activity"/>
    <property type="evidence" value="ECO:0007669"/>
    <property type="project" value="TreeGrafter"/>
</dbReference>
<keyword evidence="9" id="KW-0436">Ligase</keyword>
<dbReference type="GO" id="GO:0005886">
    <property type="term" value="C:plasma membrane"/>
    <property type="evidence" value="ECO:0007669"/>
    <property type="project" value="UniProtKB-SubCell"/>
</dbReference>
<evidence type="ECO:0000256" key="4">
    <source>
        <dbReference type="ARBA" id="ARBA00022989"/>
    </source>
</evidence>
<feature type="transmembrane region" description="Helical" evidence="7">
    <location>
        <begin position="270"/>
        <end position="292"/>
    </location>
</feature>
<comment type="caution">
    <text evidence="9">The sequence shown here is derived from an EMBL/GenBank/DDBJ whole genome shotgun (WGS) entry which is preliminary data.</text>
</comment>
<dbReference type="Pfam" id="PF09924">
    <property type="entry name" value="LPG_synthase_C"/>
    <property type="match status" value="1"/>
</dbReference>
<evidence type="ECO:0000313" key="9">
    <source>
        <dbReference type="EMBL" id="RSX54817.1"/>
    </source>
</evidence>